<evidence type="ECO:0000256" key="8">
    <source>
        <dbReference type="ARBA" id="ARBA00022989"/>
    </source>
</evidence>
<dbReference type="PANTHER" id="PTHR10120">
    <property type="entry name" value="CAAX PRENYL PROTEASE 1"/>
    <property type="match status" value="1"/>
</dbReference>
<name>A0AAD5XU68_9FUNG</name>
<keyword evidence="10 15" id="KW-0472">Membrane</keyword>
<protein>
    <recommendedName>
        <fullName evidence="15">CAAX prenyl protease</fullName>
        <ecNumber evidence="15">3.4.24.84</ecNumber>
    </recommendedName>
</protein>
<evidence type="ECO:0000256" key="4">
    <source>
        <dbReference type="ARBA" id="ARBA00022723"/>
    </source>
</evidence>
<accession>A0AAD5XU68</accession>
<organism evidence="18 19">
    <name type="scientific">Geranomyces variabilis</name>
    <dbReference type="NCBI Taxonomy" id="109894"/>
    <lineage>
        <taxon>Eukaryota</taxon>
        <taxon>Fungi</taxon>
        <taxon>Fungi incertae sedis</taxon>
        <taxon>Chytridiomycota</taxon>
        <taxon>Chytridiomycota incertae sedis</taxon>
        <taxon>Chytridiomycetes</taxon>
        <taxon>Spizellomycetales</taxon>
        <taxon>Powellomycetaceae</taxon>
        <taxon>Geranomyces</taxon>
    </lineage>
</organism>
<feature type="transmembrane region" description="Helical" evidence="15">
    <location>
        <begin position="110"/>
        <end position="130"/>
    </location>
</feature>
<evidence type="ECO:0000256" key="3">
    <source>
        <dbReference type="ARBA" id="ARBA00022692"/>
    </source>
</evidence>
<proteinExistence type="inferred from homology"/>
<evidence type="ECO:0000313" key="18">
    <source>
        <dbReference type="EMBL" id="KAJ3185592.1"/>
    </source>
</evidence>
<keyword evidence="4 14" id="KW-0479">Metal-binding</keyword>
<reference evidence="18" key="1">
    <citation type="submission" date="2020-05" db="EMBL/GenBank/DDBJ databases">
        <title>Phylogenomic resolution of chytrid fungi.</title>
        <authorList>
            <person name="Stajich J.E."/>
            <person name="Amses K."/>
            <person name="Simmons R."/>
            <person name="Seto K."/>
            <person name="Myers J."/>
            <person name="Bonds A."/>
            <person name="Quandt C.A."/>
            <person name="Barry K."/>
            <person name="Liu P."/>
            <person name="Grigoriev I."/>
            <person name="Longcore J.E."/>
            <person name="James T.Y."/>
        </authorList>
    </citation>
    <scope>NUCLEOTIDE SEQUENCE</scope>
    <source>
        <strain evidence="18">JEL0379</strain>
    </source>
</reference>
<feature type="domain" description="Peptidase M48" evidence="16">
    <location>
        <begin position="215"/>
        <end position="423"/>
    </location>
</feature>
<evidence type="ECO:0000256" key="1">
    <source>
        <dbReference type="ARBA" id="ARBA00004477"/>
    </source>
</evidence>
<evidence type="ECO:0000256" key="7">
    <source>
        <dbReference type="ARBA" id="ARBA00022833"/>
    </source>
</evidence>
<feature type="domain" description="CAAX prenyl protease 1 N-terminal" evidence="17">
    <location>
        <begin position="29"/>
        <end position="211"/>
    </location>
</feature>
<feature type="transmembrane region" description="Helical" evidence="15">
    <location>
        <begin position="184"/>
        <end position="204"/>
    </location>
</feature>
<dbReference type="GO" id="GO:0071586">
    <property type="term" value="P:CAAX-box protein processing"/>
    <property type="evidence" value="ECO:0007669"/>
    <property type="project" value="UniProtKB-UniRule"/>
</dbReference>
<keyword evidence="7 14" id="KW-0862">Zinc</keyword>
<dbReference type="Pfam" id="PF01435">
    <property type="entry name" value="Peptidase_M48"/>
    <property type="match status" value="1"/>
</dbReference>
<evidence type="ECO:0000256" key="12">
    <source>
        <dbReference type="ARBA" id="ARBA00060927"/>
    </source>
</evidence>
<evidence type="ECO:0000313" key="19">
    <source>
        <dbReference type="Proteomes" id="UP001212152"/>
    </source>
</evidence>
<feature type="binding site" evidence="14">
    <location>
        <position position="367"/>
    </location>
    <ligand>
        <name>Zn(2+)</name>
        <dbReference type="ChEBI" id="CHEBI:29105"/>
        <note>catalytic</note>
    </ligand>
</feature>
<evidence type="ECO:0000256" key="5">
    <source>
        <dbReference type="ARBA" id="ARBA00022801"/>
    </source>
</evidence>
<dbReference type="EMBL" id="JADGJQ010000001">
    <property type="protein sequence ID" value="KAJ3185592.1"/>
    <property type="molecule type" value="Genomic_DNA"/>
</dbReference>
<dbReference type="GO" id="GO:0004222">
    <property type="term" value="F:metalloendopeptidase activity"/>
    <property type="evidence" value="ECO:0007669"/>
    <property type="project" value="UniProtKB-UniRule"/>
</dbReference>
<feature type="binding site" evidence="14">
    <location>
        <position position="289"/>
    </location>
    <ligand>
        <name>Zn(2+)</name>
        <dbReference type="ChEBI" id="CHEBI:29105"/>
        <note>catalytic</note>
    </ligand>
</feature>
<feature type="active site" description="Proton donor" evidence="13">
    <location>
        <position position="371"/>
    </location>
</feature>
<feature type="transmembrane region" description="Helical" evidence="15">
    <location>
        <begin position="299"/>
        <end position="317"/>
    </location>
</feature>
<dbReference type="GO" id="GO:0005789">
    <property type="term" value="C:endoplasmic reticulum membrane"/>
    <property type="evidence" value="ECO:0007669"/>
    <property type="project" value="UniProtKB-SubCell"/>
</dbReference>
<dbReference type="InterPro" id="IPR001915">
    <property type="entry name" value="Peptidase_M48"/>
</dbReference>
<evidence type="ECO:0000256" key="2">
    <source>
        <dbReference type="ARBA" id="ARBA00022670"/>
    </source>
</evidence>
<dbReference type="Gene3D" id="3.30.2010.10">
    <property type="entry name" value="Metalloproteases ('zincins'), catalytic domain"/>
    <property type="match status" value="1"/>
</dbReference>
<keyword evidence="8 15" id="KW-1133">Transmembrane helix</keyword>
<evidence type="ECO:0000256" key="14">
    <source>
        <dbReference type="PIRSR" id="PIRSR627057-2"/>
    </source>
</evidence>
<dbReference type="AlphaFoldDB" id="A0AAD5XU68"/>
<feature type="transmembrane region" description="Helical" evidence="15">
    <location>
        <begin position="9"/>
        <end position="26"/>
    </location>
</feature>
<feature type="binding site" evidence="14">
    <location>
        <position position="293"/>
    </location>
    <ligand>
        <name>Zn(2+)</name>
        <dbReference type="ChEBI" id="CHEBI:29105"/>
        <note>catalytic</note>
    </ligand>
</feature>
<keyword evidence="2 15" id="KW-0645">Protease</keyword>
<comment type="similarity">
    <text evidence="12 15">Belongs to the peptidase M48A family.</text>
</comment>
<evidence type="ECO:0000256" key="6">
    <source>
        <dbReference type="ARBA" id="ARBA00022824"/>
    </source>
</evidence>
<evidence type="ECO:0000256" key="15">
    <source>
        <dbReference type="RuleBase" id="RU366005"/>
    </source>
</evidence>
<evidence type="ECO:0000256" key="13">
    <source>
        <dbReference type="PIRSR" id="PIRSR627057-1"/>
    </source>
</evidence>
<evidence type="ECO:0000259" key="16">
    <source>
        <dbReference type="Pfam" id="PF01435"/>
    </source>
</evidence>
<comment type="subcellular location">
    <subcellularLocation>
        <location evidence="1 15">Endoplasmic reticulum membrane</location>
        <topology evidence="1 15">Multi-pass membrane protein</topology>
    </subcellularLocation>
</comment>
<comment type="function">
    <text evidence="15">Proteolytically removes the C-terminal three residues of farnesylated proteins.</text>
</comment>
<dbReference type="CDD" id="cd07343">
    <property type="entry name" value="M48A_Zmpste24p_like"/>
    <property type="match status" value="1"/>
</dbReference>
<comment type="cofactor">
    <cofactor evidence="14 15">
        <name>Zn(2+)</name>
        <dbReference type="ChEBI" id="CHEBI:29105"/>
    </cofactor>
    <text evidence="14 15">Binds 1 zinc ion per subunit.</text>
</comment>
<evidence type="ECO:0000256" key="9">
    <source>
        <dbReference type="ARBA" id="ARBA00023049"/>
    </source>
</evidence>
<keyword evidence="6 15" id="KW-0256">Endoplasmic reticulum</keyword>
<keyword evidence="5 15" id="KW-0378">Hydrolase</keyword>
<dbReference type="GO" id="GO:0046872">
    <property type="term" value="F:metal ion binding"/>
    <property type="evidence" value="ECO:0007669"/>
    <property type="project" value="UniProtKB-UniRule"/>
</dbReference>
<dbReference type="Pfam" id="PF16491">
    <property type="entry name" value="Peptidase_M48_N"/>
    <property type="match status" value="1"/>
</dbReference>
<dbReference type="FunFam" id="3.30.2010.10:FF:000002">
    <property type="entry name" value="CAAX prenyl protease"/>
    <property type="match status" value="1"/>
</dbReference>
<feature type="transmembrane region" description="Helical" evidence="15">
    <location>
        <begin position="158"/>
        <end position="178"/>
    </location>
</feature>
<evidence type="ECO:0000259" key="17">
    <source>
        <dbReference type="Pfam" id="PF16491"/>
    </source>
</evidence>
<dbReference type="InterPro" id="IPR027057">
    <property type="entry name" value="CAXX_Prtase_1"/>
</dbReference>
<keyword evidence="3 15" id="KW-0812">Transmembrane</keyword>
<sequence>MADTPFKEYVLAFSWVIYLWSTYLNYRQHVALQDPRIPAAMKEVIEPKSSAKAREYGLDKSRFAFLSDAFEQIQSTAFIHYDILPLLWAWAGQAVERAGYDGYYEITQSVVFVILLSVLGTVLNLPFSVYRTFVIEEKHGFNKVSPCLFFMDMVKEQVLSAVIGIPVIITFLKIIAWAGKDFYFFIWVFMLVVQLIMILVYPTFIQPLFNTFTPLPEGSLRTKINALAARVHFPLKKLFVIDGSKRNSHSNAYFYGFGEHKRIVLFDTLLDQKKDHPMTEDEVCAVLAHEIGHWQHNHVFRTLITIQLHLFCIFYFFSVFIDHDPLYRSFGFDTRPVLIGFTLFQYVISPLETVLQFLQNAVSRKNEFQADQYAKGLGYTELLKAALVKLHVENKGTLNPDRWYSAWHYSHPPIVERLDALGKTE</sequence>
<evidence type="ECO:0000256" key="11">
    <source>
        <dbReference type="ARBA" id="ARBA00044456"/>
    </source>
</evidence>
<feature type="transmembrane region" description="Helical" evidence="15">
    <location>
        <begin position="337"/>
        <end position="358"/>
    </location>
</feature>
<comment type="catalytic activity">
    <reaction evidence="11 15">
        <text>Hydrolyzes the peptide bond -P2-(S-farnesyl or geranylgeranyl)C-P1'-P2'-P3'-COOH where P1' and P2' are amino acids with aliphatic side chains and P3' is any C-terminal residue.</text>
        <dbReference type="EC" id="3.4.24.84"/>
    </reaction>
</comment>
<dbReference type="InterPro" id="IPR032456">
    <property type="entry name" value="Peptidase_M48_N"/>
</dbReference>
<dbReference type="EC" id="3.4.24.84" evidence="15"/>
<keyword evidence="9 15" id="KW-0482">Metalloprotease</keyword>
<evidence type="ECO:0000256" key="10">
    <source>
        <dbReference type="ARBA" id="ARBA00023136"/>
    </source>
</evidence>
<keyword evidence="19" id="KW-1185">Reference proteome</keyword>
<gene>
    <name evidence="18" type="primary">ATSTE24</name>
    <name evidence="18" type="ORF">HDU87_000215</name>
</gene>
<comment type="caution">
    <text evidence="18">The sequence shown here is derived from an EMBL/GenBank/DDBJ whole genome shotgun (WGS) entry which is preliminary data.</text>
</comment>
<dbReference type="Proteomes" id="UP001212152">
    <property type="component" value="Unassembled WGS sequence"/>
</dbReference>
<feature type="active site" evidence="13">
    <location>
        <position position="290"/>
    </location>
</feature>